<name>X1F5F9_9ZZZZ</name>
<keyword evidence="1" id="KW-0472">Membrane</keyword>
<feature type="transmembrane region" description="Helical" evidence="1">
    <location>
        <begin position="52"/>
        <end position="73"/>
    </location>
</feature>
<keyword evidence="1" id="KW-1133">Transmembrane helix</keyword>
<evidence type="ECO:0000313" key="2">
    <source>
        <dbReference type="EMBL" id="GAH40876.1"/>
    </source>
</evidence>
<feature type="transmembrane region" description="Helical" evidence="1">
    <location>
        <begin position="79"/>
        <end position="101"/>
    </location>
</feature>
<keyword evidence="1" id="KW-0812">Transmembrane</keyword>
<sequence>MLAPYWIKPDLDIFFYLFIILPIILISTIIIEFVVIYVFLRNHGIEHLKLTKPVIAVNLLSFPITQIIVIFFMDQDSTINGLILLVELFPITLECFLYLNIFKYYNELKY</sequence>
<comment type="caution">
    <text evidence="2">The sequence shown here is derived from an EMBL/GenBank/DDBJ whole genome shotgun (WGS) entry which is preliminary data.</text>
</comment>
<proteinExistence type="predicted"/>
<protein>
    <submittedName>
        <fullName evidence="2">Uncharacterized protein</fullName>
    </submittedName>
</protein>
<accession>X1F5F9</accession>
<feature type="non-terminal residue" evidence="2">
    <location>
        <position position="110"/>
    </location>
</feature>
<dbReference type="AlphaFoldDB" id="X1F5F9"/>
<reference evidence="2" key="1">
    <citation type="journal article" date="2014" name="Front. Microbiol.">
        <title>High frequency of phylogenetically diverse reductive dehalogenase-homologous genes in deep subseafloor sedimentary metagenomes.</title>
        <authorList>
            <person name="Kawai M."/>
            <person name="Futagami T."/>
            <person name="Toyoda A."/>
            <person name="Takaki Y."/>
            <person name="Nishi S."/>
            <person name="Hori S."/>
            <person name="Arai W."/>
            <person name="Tsubouchi T."/>
            <person name="Morono Y."/>
            <person name="Uchiyama I."/>
            <person name="Ito T."/>
            <person name="Fujiyama A."/>
            <person name="Inagaki F."/>
            <person name="Takami H."/>
        </authorList>
    </citation>
    <scope>NUCLEOTIDE SEQUENCE</scope>
    <source>
        <strain evidence="2">Expedition CK06-06</strain>
    </source>
</reference>
<feature type="transmembrane region" description="Helical" evidence="1">
    <location>
        <begin position="13"/>
        <end position="40"/>
    </location>
</feature>
<gene>
    <name evidence="2" type="ORF">S03H2_20902</name>
</gene>
<evidence type="ECO:0000256" key="1">
    <source>
        <dbReference type="SAM" id="Phobius"/>
    </source>
</evidence>
<dbReference type="EMBL" id="BARU01011076">
    <property type="protein sequence ID" value="GAH40876.1"/>
    <property type="molecule type" value="Genomic_DNA"/>
</dbReference>
<organism evidence="2">
    <name type="scientific">marine sediment metagenome</name>
    <dbReference type="NCBI Taxonomy" id="412755"/>
    <lineage>
        <taxon>unclassified sequences</taxon>
        <taxon>metagenomes</taxon>
        <taxon>ecological metagenomes</taxon>
    </lineage>
</organism>